<protein>
    <submittedName>
        <fullName evidence="1">Uncharacterized protein</fullName>
    </submittedName>
</protein>
<gene>
    <name evidence="1" type="ORF">FH972_002705</name>
</gene>
<dbReference type="AlphaFoldDB" id="A0A5N6QHJ9"/>
<sequence>MAFTTPSCPWSATLSPVPGLAIFPSNIQRLVQWVMGEMASLRWFVGEVEVTELVEQGERVEKGLGG</sequence>
<name>A0A5N6QHJ9_9ROSI</name>
<dbReference type="Proteomes" id="UP000327013">
    <property type="component" value="Chromosome 1"/>
</dbReference>
<evidence type="ECO:0000313" key="2">
    <source>
        <dbReference type="Proteomes" id="UP000327013"/>
    </source>
</evidence>
<organism evidence="1 2">
    <name type="scientific">Carpinus fangiana</name>
    <dbReference type="NCBI Taxonomy" id="176857"/>
    <lineage>
        <taxon>Eukaryota</taxon>
        <taxon>Viridiplantae</taxon>
        <taxon>Streptophyta</taxon>
        <taxon>Embryophyta</taxon>
        <taxon>Tracheophyta</taxon>
        <taxon>Spermatophyta</taxon>
        <taxon>Magnoliopsida</taxon>
        <taxon>eudicotyledons</taxon>
        <taxon>Gunneridae</taxon>
        <taxon>Pentapetalae</taxon>
        <taxon>rosids</taxon>
        <taxon>fabids</taxon>
        <taxon>Fagales</taxon>
        <taxon>Betulaceae</taxon>
        <taxon>Carpinus</taxon>
    </lineage>
</organism>
<reference evidence="1 2" key="1">
    <citation type="submission" date="2019-06" db="EMBL/GenBank/DDBJ databases">
        <title>A chromosomal-level reference genome of Carpinus fangiana (Coryloideae, Betulaceae).</title>
        <authorList>
            <person name="Yang X."/>
            <person name="Wang Z."/>
            <person name="Zhang L."/>
            <person name="Hao G."/>
            <person name="Liu J."/>
            <person name="Yang Y."/>
        </authorList>
    </citation>
    <scope>NUCLEOTIDE SEQUENCE [LARGE SCALE GENOMIC DNA]</scope>
    <source>
        <strain evidence="1">Cfa_2016G</strain>
        <tissue evidence="1">Leaf</tissue>
    </source>
</reference>
<dbReference type="OrthoDB" id="428342at2759"/>
<keyword evidence="2" id="KW-1185">Reference proteome</keyword>
<evidence type="ECO:0000313" key="1">
    <source>
        <dbReference type="EMBL" id="KAE7998129.1"/>
    </source>
</evidence>
<proteinExistence type="predicted"/>
<accession>A0A5N6QHJ9</accession>
<dbReference type="EMBL" id="CM017321">
    <property type="protein sequence ID" value="KAE7998129.1"/>
    <property type="molecule type" value="Genomic_DNA"/>
</dbReference>